<dbReference type="NCBIfam" id="TIGR01320">
    <property type="entry name" value="mal_quin_oxido"/>
    <property type="match status" value="1"/>
</dbReference>
<keyword evidence="5 8" id="KW-0285">Flavoprotein</keyword>
<evidence type="ECO:0000313" key="9">
    <source>
        <dbReference type="EMBL" id="MBB3667298.1"/>
    </source>
</evidence>
<comment type="catalytic activity">
    <reaction evidence="1 8">
        <text>(S)-malate + a quinone = a quinol + oxaloacetate</text>
        <dbReference type="Rhea" id="RHEA:46012"/>
        <dbReference type="ChEBI" id="CHEBI:15589"/>
        <dbReference type="ChEBI" id="CHEBI:16452"/>
        <dbReference type="ChEBI" id="CHEBI:24646"/>
        <dbReference type="ChEBI" id="CHEBI:132124"/>
        <dbReference type="EC" id="1.1.5.4"/>
    </reaction>
</comment>
<evidence type="ECO:0000256" key="8">
    <source>
        <dbReference type="HAMAP-Rule" id="MF_00212"/>
    </source>
</evidence>
<dbReference type="PANTHER" id="PTHR43104">
    <property type="entry name" value="L-2-HYDROXYGLUTARATE DEHYDROGENASE, MITOCHONDRIAL"/>
    <property type="match status" value="1"/>
</dbReference>
<keyword evidence="7 8" id="KW-0560">Oxidoreductase</keyword>
<comment type="cofactor">
    <cofactor evidence="2 8">
        <name>FAD</name>
        <dbReference type="ChEBI" id="CHEBI:57692"/>
    </cofactor>
</comment>
<keyword evidence="6 8" id="KW-0274">FAD</keyword>
<dbReference type="Proteomes" id="UP000547528">
    <property type="component" value="Unassembled WGS sequence"/>
</dbReference>
<name>A0A7W5Y0J2_9MICC</name>
<evidence type="ECO:0000256" key="2">
    <source>
        <dbReference type="ARBA" id="ARBA00001974"/>
    </source>
</evidence>
<dbReference type="GO" id="GO:0047545">
    <property type="term" value="F:(S)-2-hydroxyglutarate dehydrogenase activity"/>
    <property type="evidence" value="ECO:0007669"/>
    <property type="project" value="TreeGrafter"/>
</dbReference>
<comment type="pathway">
    <text evidence="3 8">Carbohydrate metabolism; tricarboxylic acid cycle; oxaloacetate from (S)-malate (quinone route): step 1/1.</text>
</comment>
<dbReference type="EC" id="1.1.5.4" evidence="8"/>
<dbReference type="AlphaFoldDB" id="A0A7W5Y0J2"/>
<dbReference type="InterPro" id="IPR006231">
    <property type="entry name" value="MQO"/>
</dbReference>
<dbReference type="PANTHER" id="PTHR43104:SF2">
    <property type="entry name" value="L-2-HYDROXYGLUTARATE DEHYDROGENASE, MITOCHONDRIAL"/>
    <property type="match status" value="1"/>
</dbReference>
<dbReference type="Gene3D" id="3.50.50.60">
    <property type="entry name" value="FAD/NAD(P)-binding domain"/>
    <property type="match status" value="1"/>
</dbReference>
<sequence length="499" mass="54240">MSESVTTSSTQRYDVILIGAGIMSTTLGAILKELQPQWSIALFESLDSAGEEASDPWNNAGTGHAALCELNYTPRGADGSISTAKAAGINEQFHVSKQLWSHWVNNGTLGDPRTFINSLPHISFVWGDENVQYLKDRYEAMRAEPLFENIEYTEDMDTIGDWAPLLTGGRDPSQPVAASKFDDGTDVDFGAISRQLAEHLQTSGLDLHYGYEVKDVSRTSDGQWNVRAKNSSAGEKLNASAPFVFVGAGGGALGLLQSSGIDEIRGIGGFPVSGQFLRTTDPEVAEQHHAKVYGLASTKGAPPMSVPHLDTRFVGGRRALMFGPYAGFSTNFLKSSSYLDLPLSVRPHNLATQLGVAAGNWELVTFLLKEVTKSQKKKLEELYKFYPDAPADAWEMITAGQRVQMMRKDENGKAMLQFGTELVTGADGSIAGLLGASPGASTTPSIMFRLLERCFPSKMESWRPKLEEMVPSYGRLLNDDPQLLQEVSSDSQRTLKLAG</sequence>
<dbReference type="NCBIfam" id="NF003611">
    <property type="entry name" value="PRK05257.3-2"/>
    <property type="match status" value="1"/>
</dbReference>
<proteinExistence type="inferred from homology"/>
<dbReference type="HAMAP" id="MF_00212">
    <property type="entry name" value="MQO"/>
    <property type="match status" value="1"/>
</dbReference>
<gene>
    <name evidence="8" type="primary">mqo</name>
    <name evidence="9" type="ORF">FHX47_000891</name>
</gene>
<evidence type="ECO:0000256" key="7">
    <source>
        <dbReference type="ARBA" id="ARBA00023002"/>
    </source>
</evidence>
<organism evidence="9 10">
    <name type="scientific">Garicola koreensis</name>
    <dbReference type="NCBI Taxonomy" id="1262554"/>
    <lineage>
        <taxon>Bacteria</taxon>
        <taxon>Bacillati</taxon>
        <taxon>Actinomycetota</taxon>
        <taxon>Actinomycetes</taxon>
        <taxon>Micrococcales</taxon>
        <taxon>Micrococcaceae</taxon>
        <taxon>Garicola</taxon>
    </lineage>
</organism>
<dbReference type="Gene3D" id="3.30.9.10">
    <property type="entry name" value="D-Amino Acid Oxidase, subunit A, domain 2"/>
    <property type="match status" value="1"/>
</dbReference>
<evidence type="ECO:0000256" key="3">
    <source>
        <dbReference type="ARBA" id="ARBA00005012"/>
    </source>
</evidence>
<reference evidence="9 10" key="1">
    <citation type="submission" date="2020-08" db="EMBL/GenBank/DDBJ databases">
        <title>Sequencing the genomes of 1000 actinobacteria strains.</title>
        <authorList>
            <person name="Klenk H.-P."/>
        </authorList>
    </citation>
    <scope>NUCLEOTIDE SEQUENCE [LARGE SCALE GENOMIC DNA]</scope>
    <source>
        <strain evidence="9 10">DSM 28238</strain>
    </source>
</reference>
<protein>
    <recommendedName>
        <fullName evidence="8">Probable malate:quinone oxidoreductase</fullName>
        <ecNumber evidence="8">1.1.5.4</ecNumber>
    </recommendedName>
    <alternativeName>
        <fullName evidence="8">MQO</fullName>
    </alternativeName>
    <alternativeName>
        <fullName evidence="8">Malate dehydrogenase [quinone]</fullName>
    </alternativeName>
</protein>
<dbReference type="Pfam" id="PF06039">
    <property type="entry name" value="Mqo"/>
    <property type="match status" value="1"/>
</dbReference>
<keyword evidence="10" id="KW-1185">Reference proteome</keyword>
<dbReference type="SUPFAM" id="SSF51905">
    <property type="entry name" value="FAD/NAD(P)-binding domain"/>
    <property type="match status" value="1"/>
</dbReference>
<evidence type="ECO:0000256" key="1">
    <source>
        <dbReference type="ARBA" id="ARBA00001139"/>
    </source>
</evidence>
<dbReference type="NCBIfam" id="NF009875">
    <property type="entry name" value="PRK13339.1"/>
    <property type="match status" value="1"/>
</dbReference>
<dbReference type="GO" id="GO:0008924">
    <property type="term" value="F:L-malate dehydrogenase (quinone) activity"/>
    <property type="evidence" value="ECO:0007669"/>
    <property type="project" value="UniProtKB-UniRule"/>
</dbReference>
<dbReference type="EMBL" id="JACIBT010000001">
    <property type="protein sequence ID" value="MBB3667298.1"/>
    <property type="molecule type" value="Genomic_DNA"/>
</dbReference>
<dbReference type="UniPathway" id="UPA00223">
    <property type="reaction ID" value="UER01008"/>
</dbReference>
<evidence type="ECO:0000256" key="5">
    <source>
        <dbReference type="ARBA" id="ARBA00022630"/>
    </source>
</evidence>
<keyword evidence="4 8" id="KW-0816">Tricarboxylic acid cycle</keyword>
<comment type="caution">
    <text evidence="9">The sequence shown here is derived from an EMBL/GenBank/DDBJ whole genome shotgun (WGS) entry which is preliminary data.</text>
</comment>
<dbReference type="InterPro" id="IPR036188">
    <property type="entry name" value="FAD/NAD-bd_sf"/>
</dbReference>
<dbReference type="NCBIfam" id="NF003606">
    <property type="entry name" value="PRK05257.2-1"/>
    <property type="match status" value="1"/>
</dbReference>
<evidence type="ECO:0000256" key="4">
    <source>
        <dbReference type="ARBA" id="ARBA00022532"/>
    </source>
</evidence>
<dbReference type="RefSeq" id="WP_343064298.1">
    <property type="nucleotide sequence ID" value="NZ_BAABKR010000001.1"/>
</dbReference>
<dbReference type="GO" id="GO:0006099">
    <property type="term" value="P:tricarboxylic acid cycle"/>
    <property type="evidence" value="ECO:0007669"/>
    <property type="project" value="UniProtKB-UniRule"/>
</dbReference>
<evidence type="ECO:0000256" key="6">
    <source>
        <dbReference type="ARBA" id="ARBA00022827"/>
    </source>
</evidence>
<evidence type="ECO:0000313" key="10">
    <source>
        <dbReference type="Proteomes" id="UP000547528"/>
    </source>
</evidence>
<accession>A0A7W5Y0J2</accession>
<dbReference type="NCBIfam" id="NF003610">
    <property type="entry name" value="PRK05257.3-1"/>
    <property type="match status" value="1"/>
</dbReference>
<comment type="similarity">
    <text evidence="8">Belongs to the MQO family.</text>
</comment>